<reference evidence="1 2" key="1">
    <citation type="submission" date="2016-10" db="EMBL/GenBank/DDBJ databases">
        <title>Updated version of Genome Assembly of Janthinobacterium lividum ERGS5:01.</title>
        <authorList>
            <person name="Kumar R."/>
            <person name="Acharya V."/>
            <person name="Singh D."/>
        </authorList>
    </citation>
    <scope>NUCLEOTIDE SEQUENCE [LARGE SCALE GENOMIC DNA]</scope>
    <source>
        <strain evidence="1 2">ERGS5:01</strain>
    </source>
</reference>
<evidence type="ECO:0000313" key="1">
    <source>
        <dbReference type="EMBL" id="OFJ50018.1"/>
    </source>
</evidence>
<protein>
    <recommendedName>
        <fullName evidence="3">DUF1566 domain-containing protein</fullName>
    </recommendedName>
</protein>
<dbReference type="Proteomes" id="UP000092634">
    <property type="component" value="Unassembled WGS sequence"/>
</dbReference>
<dbReference type="EMBL" id="MAQB02000001">
    <property type="protein sequence ID" value="OFJ50018.1"/>
    <property type="molecule type" value="Genomic_DNA"/>
</dbReference>
<gene>
    <name evidence="1" type="ORF">BA896_001480</name>
</gene>
<dbReference type="AlphaFoldDB" id="A0A1E8PUL2"/>
<sequence>MYAGIIRGANGGPDEHLVLLDGDTDGVTWEAACAWAEAKGATLPTRAEQRLLMANLPDRFQARYYWSSEQAGPSTAWGQGFISGLQFSNHRSYEGRARAVRRFPI</sequence>
<organism evidence="1 2">
    <name type="scientific">Janthinobacterium lividum</name>
    <dbReference type="NCBI Taxonomy" id="29581"/>
    <lineage>
        <taxon>Bacteria</taxon>
        <taxon>Pseudomonadati</taxon>
        <taxon>Pseudomonadota</taxon>
        <taxon>Betaproteobacteria</taxon>
        <taxon>Burkholderiales</taxon>
        <taxon>Oxalobacteraceae</taxon>
        <taxon>Janthinobacterium</taxon>
    </lineage>
</organism>
<evidence type="ECO:0008006" key="3">
    <source>
        <dbReference type="Google" id="ProtNLM"/>
    </source>
</evidence>
<comment type="caution">
    <text evidence="1">The sequence shown here is derived from an EMBL/GenBank/DDBJ whole genome shotgun (WGS) entry which is preliminary data.</text>
</comment>
<proteinExistence type="predicted"/>
<name>A0A1E8PUL2_9BURK</name>
<accession>A0A1E8PUL2</accession>
<evidence type="ECO:0000313" key="2">
    <source>
        <dbReference type="Proteomes" id="UP000092634"/>
    </source>
</evidence>